<dbReference type="AlphaFoldDB" id="A0A4Y2B831"/>
<dbReference type="EMBL" id="BGPR01159016">
    <property type="protein sequence ID" value="GBL88561.1"/>
    <property type="molecule type" value="Genomic_DNA"/>
</dbReference>
<accession>A0A4Y2B831</accession>
<evidence type="ECO:0000313" key="1">
    <source>
        <dbReference type="EMBL" id="GBL88561.1"/>
    </source>
</evidence>
<comment type="caution">
    <text evidence="1">The sequence shown here is derived from an EMBL/GenBank/DDBJ whole genome shotgun (WGS) entry which is preliminary data.</text>
</comment>
<sequence>MVLERIGVDSPGVKLAHPPLHVGRQPNSGFRLDRIIPPPLSSLFHPSLFSRPPLLPPTPSLAIPITITTNVQLFLPAAPRYDGASKLFHELANPPSYLFPSPLCGQKRKVEKTLSRDVPSGAFADPLSHPPLLAPVHRSISLPFPP</sequence>
<gene>
    <name evidence="1" type="ORF">AVEN_80078_1</name>
</gene>
<keyword evidence="2" id="KW-1185">Reference proteome</keyword>
<dbReference type="Proteomes" id="UP000499080">
    <property type="component" value="Unassembled WGS sequence"/>
</dbReference>
<name>A0A4Y2B831_ARAVE</name>
<organism evidence="1 2">
    <name type="scientific">Araneus ventricosus</name>
    <name type="common">Orbweaver spider</name>
    <name type="synonym">Epeira ventricosa</name>
    <dbReference type="NCBI Taxonomy" id="182803"/>
    <lineage>
        <taxon>Eukaryota</taxon>
        <taxon>Metazoa</taxon>
        <taxon>Ecdysozoa</taxon>
        <taxon>Arthropoda</taxon>
        <taxon>Chelicerata</taxon>
        <taxon>Arachnida</taxon>
        <taxon>Araneae</taxon>
        <taxon>Araneomorphae</taxon>
        <taxon>Entelegynae</taxon>
        <taxon>Araneoidea</taxon>
        <taxon>Araneidae</taxon>
        <taxon>Araneus</taxon>
    </lineage>
</organism>
<evidence type="ECO:0000313" key="2">
    <source>
        <dbReference type="Proteomes" id="UP000499080"/>
    </source>
</evidence>
<dbReference type="OrthoDB" id="10597373at2759"/>
<proteinExistence type="predicted"/>
<reference evidence="1 2" key="1">
    <citation type="journal article" date="2019" name="Sci. Rep.">
        <title>Orb-weaving spider Araneus ventricosus genome elucidates the spidroin gene catalogue.</title>
        <authorList>
            <person name="Kono N."/>
            <person name="Nakamura H."/>
            <person name="Ohtoshi R."/>
            <person name="Moran D.A.P."/>
            <person name="Shinohara A."/>
            <person name="Yoshida Y."/>
            <person name="Fujiwara M."/>
            <person name="Mori M."/>
            <person name="Tomita M."/>
            <person name="Arakawa K."/>
        </authorList>
    </citation>
    <scope>NUCLEOTIDE SEQUENCE [LARGE SCALE GENOMIC DNA]</scope>
</reference>
<protein>
    <submittedName>
        <fullName evidence="1">Uncharacterized protein</fullName>
    </submittedName>
</protein>